<dbReference type="InterPro" id="IPR001466">
    <property type="entry name" value="Beta-lactam-related"/>
</dbReference>
<feature type="compositionally biased region" description="Low complexity" evidence="1">
    <location>
        <begin position="43"/>
        <end position="54"/>
    </location>
</feature>
<evidence type="ECO:0000259" key="2">
    <source>
        <dbReference type="Pfam" id="PF00144"/>
    </source>
</evidence>
<accession>A0ABP9DQP1</accession>
<protein>
    <recommendedName>
        <fullName evidence="2">Beta-lactamase-related domain-containing protein</fullName>
    </recommendedName>
</protein>
<dbReference type="Proteomes" id="UP001501752">
    <property type="component" value="Unassembled WGS sequence"/>
</dbReference>
<keyword evidence="4" id="KW-1185">Reference proteome</keyword>
<comment type="caution">
    <text evidence="3">The sequence shown here is derived from an EMBL/GenBank/DDBJ whole genome shotgun (WGS) entry which is preliminary data.</text>
</comment>
<dbReference type="Gene3D" id="3.40.710.10">
    <property type="entry name" value="DD-peptidase/beta-lactamase superfamily"/>
    <property type="match status" value="1"/>
</dbReference>
<feature type="region of interest" description="Disordered" evidence="1">
    <location>
        <begin position="1"/>
        <end position="54"/>
    </location>
</feature>
<dbReference type="RefSeq" id="WP_345697890.1">
    <property type="nucleotide sequence ID" value="NZ_BAABIS010000001.1"/>
</dbReference>
<dbReference type="SUPFAM" id="SSF56601">
    <property type="entry name" value="beta-lactamase/transpeptidase-like"/>
    <property type="match status" value="1"/>
</dbReference>
<feature type="region of interest" description="Disordered" evidence="1">
    <location>
        <begin position="392"/>
        <end position="412"/>
    </location>
</feature>
<sequence>MPGQPAEAVPADSTDSGESAHSAESTESTASIRRGAEGDTTAPPLLSEPGSPSPELARRLRPLFALAAPEGGVAVAVIRGNERTVACRGYADRAGERPIRADTRFELGSVTKTFTALLLAEMAARGEVSYDDPIDRYLPAGTVPGYPHERPITLLHLATHTSGLPRLPVGLVPSAVPRWFTSPYATFSAAHLLRALPRTPVRGTPGAQVRYSSLGAGLLGLVLEHAAGQRYEDLLASRVCEPLGLIDTSCGAGREPSIGYRRGRRLPSFKIPALPGAAALRSTADDMLRYLQAHLAVDAVPIPEQTGAAAALRTALREVCLPRVTRRRSGAGICLTWNQRRLLDPAAPGAPVVDASELRGVELGGVELGGVELGGVELGGVELGGIELGGVEPDVGPDGSGPGSGAGGASAAAGTDVVYHSGSTGGFAAFAGFNRTAQVGLVAMARTGPTARRRFAQTAFDTLRDLAV</sequence>
<dbReference type="Pfam" id="PF00144">
    <property type="entry name" value="Beta-lactamase"/>
    <property type="match status" value="1"/>
</dbReference>
<dbReference type="InterPro" id="IPR012338">
    <property type="entry name" value="Beta-lactam/transpept-like"/>
</dbReference>
<evidence type="ECO:0000313" key="3">
    <source>
        <dbReference type="EMBL" id="GAA4855537.1"/>
    </source>
</evidence>
<gene>
    <name evidence="3" type="ORF">GCM10023235_36330</name>
</gene>
<feature type="compositionally biased region" description="Low complexity" evidence="1">
    <location>
        <begin position="16"/>
        <end position="31"/>
    </location>
</feature>
<dbReference type="EMBL" id="BAABIS010000001">
    <property type="protein sequence ID" value="GAA4855537.1"/>
    <property type="molecule type" value="Genomic_DNA"/>
</dbReference>
<evidence type="ECO:0000256" key="1">
    <source>
        <dbReference type="SAM" id="MobiDB-lite"/>
    </source>
</evidence>
<feature type="domain" description="Beta-lactamase-related" evidence="2">
    <location>
        <begin position="71"/>
        <end position="457"/>
    </location>
</feature>
<name>A0ABP9DQP1_9ACTN</name>
<feature type="compositionally biased region" description="Gly residues" evidence="1">
    <location>
        <begin position="398"/>
        <end position="408"/>
    </location>
</feature>
<dbReference type="InterPro" id="IPR050491">
    <property type="entry name" value="AmpC-like"/>
</dbReference>
<proteinExistence type="predicted"/>
<dbReference type="PANTHER" id="PTHR46825">
    <property type="entry name" value="D-ALANYL-D-ALANINE-CARBOXYPEPTIDASE/ENDOPEPTIDASE AMPH"/>
    <property type="match status" value="1"/>
</dbReference>
<organism evidence="3 4">
    <name type="scientific">Kitasatospora terrestris</name>
    <dbReference type="NCBI Taxonomy" id="258051"/>
    <lineage>
        <taxon>Bacteria</taxon>
        <taxon>Bacillati</taxon>
        <taxon>Actinomycetota</taxon>
        <taxon>Actinomycetes</taxon>
        <taxon>Kitasatosporales</taxon>
        <taxon>Streptomycetaceae</taxon>
        <taxon>Kitasatospora</taxon>
    </lineage>
</organism>
<evidence type="ECO:0000313" key="4">
    <source>
        <dbReference type="Proteomes" id="UP001501752"/>
    </source>
</evidence>
<reference evidence="4" key="1">
    <citation type="journal article" date="2019" name="Int. J. Syst. Evol. Microbiol.">
        <title>The Global Catalogue of Microorganisms (GCM) 10K type strain sequencing project: providing services to taxonomists for standard genome sequencing and annotation.</title>
        <authorList>
            <consortium name="The Broad Institute Genomics Platform"/>
            <consortium name="The Broad Institute Genome Sequencing Center for Infectious Disease"/>
            <person name="Wu L."/>
            <person name="Ma J."/>
        </authorList>
    </citation>
    <scope>NUCLEOTIDE SEQUENCE [LARGE SCALE GENOMIC DNA]</scope>
    <source>
        <strain evidence="4">JCM 13006</strain>
    </source>
</reference>
<dbReference type="PANTHER" id="PTHR46825:SF7">
    <property type="entry name" value="D-ALANYL-D-ALANINE CARBOXYPEPTIDASE"/>
    <property type="match status" value="1"/>
</dbReference>